<evidence type="ECO:0000313" key="2">
    <source>
        <dbReference type="Proteomes" id="UP001158049"/>
    </source>
</evidence>
<keyword evidence="2" id="KW-1185">Reference proteome</keyword>
<accession>A0ABY1QT51</accession>
<proteinExistence type="predicted"/>
<dbReference type="EMBL" id="FXUL01000034">
    <property type="protein sequence ID" value="SMP80134.1"/>
    <property type="molecule type" value="Genomic_DNA"/>
</dbReference>
<sequence length="130" mass="14722">MTFPSPHNDSLESLRWPAADETYTVHMLIEQHPAVLTSLRPWFVTFSAYCGEPTDGYPGEYRFHFFEPFPVEEFPPHSPVHGYEIVRQYGIGGMAHEAGYATPEEYLRDMILCAGHANRVIAHIQGASRA</sequence>
<name>A0ABY1QT51_9BURK</name>
<protein>
    <submittedName>
        <fullName evidence="1">Uncharacterized protein</fullName>
    </submittedName>
</protein>
<evidence type="ECO:0000313" key="1">
    <source>
        <dbReference type="EMBL" id="SMP80134.1"/>
    </source>
</evidence>
<gene>
    <name evidence="1" type="ORF">SAMN06295970_13418</name>
</gene>
<organism evidence="1 2">
    <name type="scientific">Noviherbaspirillum suwonense</name>
    <dbReference type="NCBI Taxonomy" id="1224511"/>
    <lineage>
        <taxon>Bacteria</taxon>
        <taxon>Pseudomonadati</taxon>
        <taxon>Pseudomonadota</taxon>
        <taxon>Betaproteobacteria</taxon>
        <taxon>Burkholderiales</taxon>
        <taxon>Oxalobacteraceae</taxon>
        <taxon>Noviherbaspirillum</taxon>
    </lineage>
</organism>
<dbReference type="Proteomes" id="UP001158049">
    <property type="component" value="Unassembled WGS sequence"/>
</dbReference>
<comment type="caution">
    <text evidence="1">The sequence shown here is derived from an EMBL/GenBank/DDBJ whole genome shotgun (WGS) entry which is preliminary data.</text>
</comment>
<reference evidence="1 2" key="1">
    <citation type="submission" date="2017-05" db="EMBL/GenBank/DDBJ databases">
        <authorList>
            <person name="Varghese N."/>
            <person name="Submissions S."/>
        </authorList>
    </citation>
    <scope>NUCLEOTIDE SEQUENCE [LARGE SCALE GENOMIC DNA]</scope>
    <source>
        <strain evidence="1 2">DSM 26001</strain>
    </source>
</reference>
<dbReference type="RefSeq" id="WP_283445407.1">
    <property type="nucleotide sequence ID" value="NZ_FXUL01000034.1"/>
</dbReference>